<name>A0A7X9ZX42_9BURK</name>
<dbReference type="EMBL" id="JABBFZ010000002">
    <property type="protein sequence ID" value="NML30265.1"/>
    <property type="molecule type" value="Genomic_DNA"/>
</dbReference>
<accession>A0A7X9ZX42</accession>
<dbReference type="InterPro" id="IPR024289">
    <property type="entry name" value="DUF3828"/>
</dbReference>
<dbReference type="Proteomes" id="UP000583127">
    <property type="component" value="Unassembled WGS sequence"/>
</dbReference>
<protein>
    <submittedName>
        <fullName evidence="2">DUF3828 domain-containing protein</fullName>
    </submittedName>
</protein>
<dbReference type="Gene3D" id="3.10.450.50">
    <property type="match status" value="1"/>
</dbReference>
<reference evidence="2 3" key="1">
    <citation type="submission" date="2020-04" db="EMBL/GenBank/DDBJ databases">
        <title>Paraburkholderia sp. G-4-1-8 isolated from soil.</title>
        <authorList>
            <person name="Dahal R.H."/>
        </authorList>
    </citation>
    <scope>NUCLEOTIDE SEQUENCE [LARGE SCALE GENOMIC DNA]</scope>
    <source>
        <strain evidence="2 3">G-4-1-8</strain>
    </source>
</reference>
<feature type="domain" description="DUF3828" evidence="1">
    <location>
        <begin position="36"/>
        <end position="152"/>
    </location>
</feature>
<sequence length="157" mass="18116">MSRPNFVTFFSIITALLIVMFAPLSVANSADRHATPEATAKDFYGWYIKRNIGIDNFPLLENQIYQYVSKKTVDRLRREYSHNDFAEDADYFTNVQDYADDDWLPQNIVARPALFVDGLAIVAVTFGSREKKTNIAFLRKFDGVWKITKVVNTLDYQ</sequence>
<dbReference type="RefSeq" id="WP_169496541.1">
    <property type="nucleotide sequence ID" value="NZ_JABBFZ010000002.1"/>
</dbReference>
<keyword evidence="3" id="KW-1185">Reference proteome</keyword>
<evidence type="ECO:0000313" key="2">
    <source>
        <dbReference type="EMBL" id="NML30265.1"/>
    </source>
</evidence>
<gene>
    <name evidence="2" type="ORF">HHL14_05405</name>
</gene>
<evidence type="ECO:0000313" key="3">
    <source>
        <dbReference type="Proteomes" id="UP000583127"/>
    </source>
</evidence>
<dbReference type="Pfam" id="PF12883">
    <property type="entry name" value="DUF3828"/>
    <property type="match status" value="1"/>
</dbReference>
<proteinExistence type="predicted"/>
<dbReference type="AlphaFoldDB" id="A0A7X9ZX42"/>
<evidence type="ECO:0000259" key="1">
    <source>
        <dbReference type="Pfam" id="PF12883"/>
    </source>
</evidence>
<comment type="caution">
    <text evidence="2">The sequence shown here is derived from an EMBL/GenBank/DDBJ whole genome shotgun (WGS) entry which is preliminary data.</text>
</comment>
<organism evidence="2 3">
    <name type="scientific">Paraburkholderia antibiotica</name>
    <dbReference type="NCBI Taxonomy" id="2728839"/>
    <lineage>
        <taxon>Bacteria</taxon>
        <taxon>Pseudomonadati</taxon>
        <taxon>Pseudomonadota</taxon>
        <taxon>Betaproteobacteria</taxon>
        <taxon>Burkholderiales</taxon>
        <taxon>Burkholderiaceae</taxon>
        <taxon>Paraburkholderia</taxon>
    </lineage>
</organism>